<dbReference type="AlphaFoldDB" id="A0A0D7KFM4"/>
<keyword evidence="4 6" id="KW-1133">Transmembrane helix</keyword>
<proteinExistence type="predicted"/>
<feature type="transmembrane region" description="Helical" evidence="6">
    <location>
        <begin position="20"/>
        <end position="41"/>
    </location>
</feature>
<comment type="subcellular location">
    <subcellularLocation>
        <location evidence="1">Membrane</location>
        <topology evidence="1">Single-pass membrane protein</topology>
    </subcellularLocation>
</comment>
<dbReference type="GO" id="GO:0015628">
    <property type="term" value="P:protein secretion by the type II secretion system"/>
    <property type="evidence" value="ECO:0007669"/>
    <property type="project" value="TreeGrafter"/>
</dbReference>
<evidence type="ECO:0000256" key="5">
    <source>
        <dbReference type="ARBA" id="ARBA00023136"/>
    </source>
</evidence>
<dbReference type="GO" id="GO:0016020">
    <property type="term" value="C:membrane"/>
    <property type="evidence" value="ECO:0007669"/>
    <property type="project" value="UniProtKB-SubCell"/>
</dbReference>
<reference evidence="7 8" key="1">
    <citation type="submission" date="2014-12" db="EMBL/GenBank/DDBJ databases">
        <title>Isolation of bacteria from lake water.</title>
        <authorList>
            <person name="Sheng K.-Y."/>
            <person name="Chin P.-S."/>
            <person name="Chan K.-G."/>
            <person name="Tan G.S."/>
        </authorList>
    </citation>
    <scope>NUCLEOTIDE SEQUENCE [LARGE SCALE GENOMIC DNA]</scope>
    <source>
        <strain evidence="7 8">KY4</strain>
    </source>
</reference>
<evidence type="ECO:0008006" key="9">
    <source>
        <dbReference type="Google" id="ProtNLM"/>
    </source>
</evidence>
<name>A0A0D7KFM4_9BURK</name>
<keyword evidence="8" id="KW-1185">Reference proteome</keyword>
<comment type="caution">
    <text evidence="7">The sequence shown here is derived from an EMBL/GenBank/DDBJ whole genome shotgun (WGS) entry which is preliminary data.</text>
</comment>
<organism evidence="7 8">
    <name type="scientific">Acidovorax temperans</name>
    <dbReference type="NCBI Taxonomy" id="80878"/>
    <lineage>
        <taxon>Bacteria</taxon>
        <taxon>Pseudomonadati</taxon>
        <taxon>Pseudomonadota</taxon>
        <taxon>Betaproteobacteria</taxon>
        <taxon>Burkholderiales</taxon>
        <taxon>Comamonadaceae</taxon>
        <taxon>Acidovorax</taxon>
    </lineage>
</organism>
<evidence type="ECO:0000256" key="6">
    <source>
        <dbReference type="SAM" id="Phobius"/>
    </source>
</evidence>
<keyword evidence="2" id="KW-0488">Methylation</keyword>
<evidence type="ECO:0000313" key="8">
    <source>
        <dbReference type="Proteomes" id="UP000032566"/>
    </source>
</evidence>
<evidence type="ECO:0000313" key="7">
    <source>
        <dbReference type="EMBL" id="KJA12058.1"/>
    </source>
</evidence>
<dbReference type="EMBL" id="JXYQ01000008">
    <property type="protein sequence ID" value="KJA12058.1"/>
    <property type="molecule type" value="Genomic_DNA"/>
</dbReference>
<keyword evidence="3 6" id="KW-0812">Transmembrane</keyword>
<dbReference type="PANTHER" id="PTHR39583:SF2">
    <property type="entry name" value="TYPE II SECRETION SYSTEM PROTEIN J"/>
    <property type="match status" value="1"/>
</dbReference>
<dbReference type="PANTHER" id="PTHR39583">
    <property type="entry name" value="TYPE II SECRETION SYSTEM PROTEIN J-RELATED"/>
    <property type="match status" value="1"/>
</dbReference>
<dbReference type="Proteomes" id="UP000032566">
    <property type="component" value="Unassembled WGS sequence"/>
</dbReference>
<evidence type="ECO:0000256" key="3">
    <source>
        <dbReference type="ARBA" id="ARBA00022692"/>
    </source>
</evidence>
<keyword evidence="5 6" id="KW-0472">Membrane</keyword>
<gene>
    <name evidence="7" type="ORF">RP29_03220</name>
</gene>
<dbReference type="Pfam" id="PF07963">
    <property type="entry name" value="N_methyl"/>
    <property type="match status" value="1"/>
</dbReference>
<dbReference type="STRING" id="80878.RP29_03220"/>
<accession>A0A0D7KFM4</accession>
<dbReference type="PROSITE" id="PS00409">
    <property type="entry name" value="PROKAR_NTER_METHYL"/>
    <property type="match status" value="1"/>
</dbReference>
<dbReference type="InterPro" id="IPR051621">
    <property type="entry name" value="T2SS_protein_J"/>
</dbReference>
<sequence length="229" mass="24612">MSCAGGSPHSTRHSTGGFTLVEMLVAMTLLSLLVLAMGSALRSTAQTEERVDQRLARNDELRVTSNFLQSVLGRISGQRRAGVTSVDENPFLLRADAKELVWVGVMPARYGAGGRQFFRLSLANSGDSASLVLQFMPMDEPILPSGWEGATTEVLVRDVMDLALQYQDAGQDKPEWQSVWDAKDRLPTHVLISLATRSNGAWPPMVVAMRPLIGSDPRAGGVATFGGGG</sequence>
<protein>
    <recommendedName>
        <fullName evidence="9">General secretion pathway protein J</fullName>
    </recommendedName>
</protein>
<dbReference type="NCBIfam" id="TIGR02532">
    <property type="entry name" value="IV_pilin_GFxxxE"/>
    <property type="match status" value="1"/>
</dbReference>
<evidence type="ECO:0000256" key="2">
    <source>
        <dbReference type="ARBA" id="ARBA00022481"/>
    </source>
</evidence>
<dbReference type="InterPro" id="IPR012902">
    <property type="entry name" value="N_methyl_site"/>
</dbReference>
<evidence type="ECO:0000256" key="1">
    <source>
        <dbReference type="ARBA" id="ARBA00004167"/>
    </source>
</evidence>
<dbReference type="PATRIC" id="fig|80878.5.peg.3971"/>
<evidence type="ECO:0000256" key="4">
    <source>
        <dbReference type="ARBA" id="ARBA00022989"/>
    </source>
</evidence>